<protein>
    <recommendedName>
        <fullName evidence="11">Ubiquitin conjugation factor E4 A</fullName>
        <ecNumber evidence="5">2.3.2.27</ecNumber>
    </recommendedName>
</protein>
<dbReference type="PANTHER" id="PTHR13931">
    <property type="entry name" value="UBIQUITINATION FACTOR E4"/>
    <property type="match status" value="1"/>
</dbReference>
<dbReference type="GO" id="GO:0006511">
    <property type="term" value="P:ubiquitin-dependent protein catabolic process"/>
    <property type="evidence" value="ECO:0007669"/>
    <property type="project" value="InterPro"/>
</dbReference>
<sequence length="1066" mass="120812">MEPDMVNPFALLQSATEETPEVMKGQSSEVVPAISAADESKEDKNPGSEVKDESAASEAQKVQAVDRMIQTVFLVTVDHENETSDRGMPPRCVYLVETADALKEENGGTWNWLGWDVIDRAIFERILLEDPAFHVINMSSASLSCTVEEQEAGEKEVMRYLLACYRRSVQQSKANKGDLHEYAECCRRVVISNAVTSLLTPELFNGQDLHAQTMTTLLQMFASGEIDHVFNFLLEVVDAVLLDEDLQLADAFVPLLDLLYKQMTENPSLSDARNAAFCAVLELFTRRTSLANILMDHVTPKDHKKAKSYEQTVLGIPLSLSCVPRHQQPTEFFTKPSRATQREHSATQEFLWQPMALLNDRMYEVFKGIFKSSTANKNRLLSWLGNCLHANAGRGKLWSREMQNFGQVYASDAFFMNLGAVMVRFCAPFTAPDSSKILSVDLSYSRLELSSTAGEEEMNDKGVHLRGLPKETCLIKLADDTEGGRNPTASPALPTNPPYKFTTEVFFLAQRCLNLGYHSVLERFNRLNRELHRIQEVYQEMQRLGAAGGSNPAVERLREQMDIAMALFLSLKTALLEPQLIQHSWNLHLATARLLIQLATTDDRTTLRTPSYPLPPGEDGGSAPPCLAYVPEFLAENLTNFLQFLRRFAEQKFEDGAESLGHLMTFIVTFMGSKGRMNNPHLRAKLAEVLEGLIPPKEQSKSIVTSFHREKVFQEHPLLPLVSRSLLSIYVDIEFSGDDHAFEQKFNYRRPMYHILKYLWSLEKHRQSMKEIAAEALLSMEAATAPLFLRFINLLINDAIFMLDEAMDNLKQIKEMQHQRDSGEWRSLRPQDLQQRESTLRTNGSIARFFNVMSNESMNILNFITSEIKTIFVHPVMVDRVAAMFNDFLLKLVGPKMGALKVKNFDEFEFKPGSLVKHICQVYLNLGDNAEFCAAVSRDGRSYSSSLFVRADRVLKKIIAPIEMIEEMTAFEDRVRAMAAKQEEEEETFADAPDEFIDPLTFTLMSDPVTLPSSRTVMDRAVIARHLLSDHTDPFNRSPLTMDEVVTNDELRKKIEAWKQENSKKK</sequence>
<dbReference type="GO" id="GO:0000151">
    <property type="term" value="C:ubiquitin ligase complex"/>
    <property type="evidence" value="ECO:0007669"/>
    <property type="project" value="InterPro"/>
</dbReference>
<dbReference type="InterPro" id="IPR003613">
    <property type="entry name" value="Ubox_domain"/>
</dbReference>
<dbReference type="GeneID" id="119735789"/>
<evidence type="ECO:0000256" key="8">
    <source>
        <dbReference type="ARBA" id="ARBA00022786"/>
    </source>
</evidence>
<evidence type="ECO:0000256" key="7">
    <source>
        <dbReference type="ARBA" id="ARBA00022679"/>
    </source>
</evidence>
<evidence type="ECO:0000256" key="2">
    <source>
        <dbReference type="ARBA" id="ARBA00004496"/>
    </source>
</evidence>
<evidence type="ECO:0000256" key="3">
    <source>
        <dbReference type="ARBA" id="ARBA00004906"/>
    </source>
</evidence>
<dbReference type="GO" id="GO:0036503">
    <property type="term" value="P:ERAD pathway"/>
    <property type="evidence" value="ECO:0007669"/>
    <property type="project" value="InterPro"/>
</dbReference>
<dbReference type="RefSeq" id="XP_038065649.1">
    <property type="nucleotide sequence ID" value="XM_038209721.1"/>
</dbReference>
<dbReference type="GO" id="GO:0034450">
    <property type="term" value="F:ubiquitin-ubiquitin ligase activity"/>
    <property type="evidence" value="ECO:0007669"/>
    <property type="project" value="InterPro"/>
</dbReference>
<dbReference type="Gene3D" id="3.30.40.10">
    <property type="entry name" value="Zinc/RING finger domain, C3HC4 (zinc finger)"/>
    <property type="match status" value="1"/>
</dbReference>
<dbReference type="GO" id="GO:0005634">
    <property type="term" value="C:nucleus"/>
    <property type="evidence" value="ECO:0007669"/>
    <property type="project" value="TreeGrafter"/>
</dbReference>
<comment type="catalytic activity">
    <reaction evidence="1">
        <text>S-ubiquitinyl-[E2 ubiquitin-conjugating enzyme]-L-cysteine + [acceptor protein]-L-lysine = [E2 ubiquitin-conjugating enzyme]-L-cysteine + N(6)-ubiquitinyl-[acceptor protein]-L-lysine.</text>
        <dbReference type="EC" id="2.3.2.27"/>
    </reaction>
</comment>
<keyword evidence="6" id="KW-0963">Cytoplasm</keyword>
<evidence type="ECO:0000256" key="11">
    <source>
        <dbReference type="ARBA" id="ARBA00040077"/>
    </source>
</evidence>
<name>A0A914AQD5_PATMI</name>
<dbReference type="CTD" id="9354"/>
<evidence type="ECO:0000256" key="10">
    <source>
        <dbReference type="ARBA" id="ARBA00037624"/>
    </source>
</evidence>
<dbReference type="OrthoDB" id="20295at2759"/>
<keyword evidence="15" id="KW-1185">Reference proteome</keyword>
<keyword evidence="9" id="KW-0007">Acetylation</keyword>
<evidence type="ECO:0000256" key="4">
    <source>
        <dbReference type="ARBA" id="ARBA00007434"/>
    </source>
</evidence>
<dbReference type="InterPro" id="IPR045132">
    <property type="entry name" value="UBE4"/>
</dbReference>
<evidence type="ECO:0000256" key="1">
    <source>
        <dbReference type="ARBA" id="ARBA00000900"/>
    </source>
</evidence>
<comment type="function">
    <text evidence="10">Ubiquitin-protein ligase that probably functions as an E3 ligase in conjunction with specific E1 and E2 ligases. May also function as an E4 ligase mediating the assembly of polyubiquitin chains on substrates ubiquitinated by another E3 ubiquitin ligase. Mediates 'Lys-48'-linked polyubiquitination of substrates.</text>
</comment>
<feature type="compositionally biased region" description="Basic and acidic residues" evidence="12">
    <location>
        <begin position="38"/>
        <end position="54"/>
    </location>
</feature>
<dbReference type="InterPro" id="IPR013083">
    <property type="entry name" value="Znf_RING/FYVE/PHD"/>
</dbReference>
<evidence type="ECO:0000256" key="5">
    <source>
        <dbReference type="ARBA" id="ARBA00012483"/>
    </source>
</evidence>
<dbReference type="AlphaFoldDB" id="A0A914AQD5"/>
<evidence type="ECO:0000256" key="6">
    <source>
        <dbReference type="ARBA" id="ARBA00022490"/>
    </source>
</evidence>
<evidence type="ECO:0000256" key="12">
    <source>
        <dbReference type="SAM" id="MobiDB-lite"/>
    </source>
</evidence>
<dbReference type="Pfam" id="PF04564">
    <property type="entry name" value="U-box"/>
    <property type="match status" value="1"/>
</dbReference>
<dbReference type="InterPro" id="IPR019474">
    <property type="entry name" value="Ub_conjug_fac_E4_core"/>
</dbReference>
<dbReference type="SMART" id="SM00504">
    <property type="entry name" value="Ubox"/>
    <property type="match status" value="1"/>
</dbReference>
<dbReference type="EnsemblMetazoa" id="XM_038209721.1">
    <property type="protein sequence ID" value="XP_038065649.1"/>
    <property type="gene ID" value="LOC119735789"/>
</dbReference>
<dbReference type="Proteomes" id="UP000887568">
    <property type="component" value="Unplaced"/>
</dbReference>
<evidence type="ECO:0000313" key="15">
    <source>
        <dbReference type="Proteomes" id="UP000887568"/>
    </source>
</evidence>
<feature type="region of interest" description="Disordered" evidence="12">
    <location>
        <begin position="1"/>
        <end position="61"/>
    </location>
</feature>
<keyword evidence="7" id="KW-0808">Transferase</keyword>
<feature type="domain" description="U-box" evidence="13">
    <location>
        <begin position="991"/>
        <end position="1065"/>
    </location>
</feature>
<dbReference type="CDD" id="cd16657">
    <property type="entry name" value="RING-Ubox_UBE4A"/>
    <property type="match status" value="1"/>
</dbReference>
<dbReference type="GO" id="GO:0005737">
    <property type="term" value="C:cytoplasm"/>
    <property type="evidence" value="ECO:0007669"/>
    <property type="project" value="UniProtKB-SubCell"/>
</dbReference>
<proteinExistence type="inferred from homology"/>
<reference evidence="14" key="1">
    <citation type="submission" date="2022-11" db="UniProtKB">
        <authorList>
            <consortium name="EnsemblMetazoa"/>
        </authorList>
    </citation>
    <scope>IDENTIFICATION</scope>
</reference>
<keyword evidence="8" id="KW-0833">Ubl conjugation pathway</keyword>
<dbReference type="OMA" id="WLTEIAM"/>
<dbReference type="SUPFAM" id="SSF57850">
    <property type="entry name" value="RING/U-box"/>
    <property type="match status" value="1"/>
</dbReference>
<accession>A0A914AQD5</accession>
<dbReference type="PROSITE" id="PS51698">
    <property type="entry name" value="U_BOX"/>
    <property type="match status" value="1"/>
</dbReference>
<comment type="similarity">
    <text evidence="4">Belongs to the ubiquitin conjugation factor E4 family.</text>
</comment>
<comment type="subcellular location">
    <subcellularLocation>
        <location evidence="2">Cytoplasm</location>
    </subcellularLocation>
</comment>
<dbReference type="PANTHER" id="PTHR13931:SF16">
    <property type="entry name" value="UBIQUITIN CONJUGATION FACTOR E4 A"/>
    <property type="match status" value="1"/>
</dbReference>
<evidence type="ECO:0000259" key="13">
    <source>
        <dbReference type="PROSITE" id="PS51698"/>
    </source>
</evidence>
<dbReference type="Pfam" id="PF10408">
    <property type="entry name" value="Ufd2P_core"/>
    <property type="match status" value="1"/>
</dbReference>
<dbReference type="GO" id="GO:0000209">
    <property type="term" value="P:protein polyubiquitination"/>
    <property type="evidence" value="ECO:0007669"/>
    <property type="project" value="TreeGrafter"/>
</dbReference>
<organism evidence="14 15">
    <name type="scientific">Patiria miniata</name>
    <name type="common">Bat star</name>
    <name type="synonym">Asterina miniata</name>
    <dbReference type="NCBI Taxonomy" id="46514"/>
    <lineage>
        <taxon>Eukaryota</taxon>
        <taxon>Metazoa</taxon>
        <taxon>Echinodermata</taxon>
        <taxon>Eleutherozoa</taxon>
        <taxon>Asterozoa</taxon>
        <taxon>Asteroidea</taxon>
        <taxon>Valvatacea</taxon>
        <taxon>Valvatida</taxon>
        <taxon>Asterinidae</taxon>
        <taxon>Patiria</taxon>
    </lineage>
</organism>
<evidence type="ECO:0000313" key="14">
    <source>
        <dbReference type="EnsemblMetazoa" id="XP_038065649.1"/>
    </source>
</evidence>
<dbReference type="FunFam" id="3.30.40.10:FF:000055">
    <property type="entry name" value="Ubiquitin conjugation factor e4 a"/>
    <property type="match status" value="1"/>
</dbReference>
<evidence type="ECO:0000256" key="9">
    <source>
        <dbReference type="ARBA" id="ARBA00022990"/>
    </source>
</evidence>
<dbReference type="EC" id="2.3.2.27" evidence="5"/>
<comment type="pathway">
    <text evidence="3">Protein modification; protein ubiquitination.</text>
</comment>